<keyword evidence="1" id="KW-0238">DNA-binding</keyword>
<evidence type="ECO:0000313" key="5">
    <source>
        <dbReference type="RefSeq" id="XP_028968953.1"/>
    </source>
</evidence>
<evidence type="ECO:0000256" key="1">
    <source>
        <dbReference type="ARBA" id="ARBA00023125"/>
    </source>
</evidence>
<dbReference type="Proteomes" id="UP000694867">
    <property type="component" value="Unplaced"/>
</dbReference>
<dbReference type="GO" id="GO:0003677">
    <property type="term" value="F:DNA binding"/>
    <property type="evidence" value="ECO:0007669"/>
    <property type="project" value="UniProtKB-KW"/>
</dbReference>
<feature type="region of interest" description="Disordered" evidence="2">
    <location>
        <begin position="1"/>
        <end position="53"/>
    </location>
</feature>
<dbReference type="InterPro" id="IPR031657">
    <property type="entry name" value="REPA_OB_2"/>
</dbReference>
<feature type="domain" description="Replication protein A OB" evidence="3">
    <location>
        <begin position="151"/>
        <end position="244"/>
    </location>
</feature>
<evidence type="ECO:0000259" key="3">
    <source>
        <dbReference type="Pfam" id="PF16900"/>
    </source>
</evidence>
<organism evidence="4 5">
    <name type="scientific">Galendromus occidentalis</name>
    <name type="common">western predatory mite</name>
    <dbReference type="NCBI Taxonomy" id="34638"/>
    <lineage>
        <taxon>Eukaryota</taxon>
        <taxon>Metazoa</taxon>
        <taxon>Ecdysozoa</taxon>
        <taxon>Arthropoda</taxon>
        <taxon>Chelicerata</taxon>
        <taxon>Arachnida</taxon>
        <taxon>Acari</taxon>
        <taxon>Parasitiformes</taxon>
        <taxon>Mesostigmata</taxon>
        <taxon>Gamasina</taxon>
        <taxon>Phytoseioidea</taxon>
        <taxon>Phytoseiidae</taxon>
        <taxon>Typhlodrominae</taxon>
        <taxon>Galendromus</taxon>
    </lineage>
</organism>
<gene>
    <name evidence="5" type="primary">LOC108865133</name>
</gene>
<name>A0AAJ7SHV6_9ACAR</name>
<protein>
    <submittedName>
        <fullName evidence="5">Replication factor A protein 1-like</fullName>
    </submittedName>
</protein>
<sequence>MFDGDFSPSTSRTGDDYDEFDDLNSLGEKATSSRFQDENQPPKATKKRDRENRTALITKKPKLFKNLEMGKHGGIVHGRVLSKSNVKNWQTNGKDGQLCSFVMEDSSGSVQSNALFNKTNNPVEIHLTKLSQIKAIQGKNLPKTTIESITIAEILHTEQNKLIDLIGIVYDIGPSQNLSCRDGIVRQKYNVKIVDDSLKVVSLGIWKNSHNFANTEGKCLAMKNLIVREYAGKKVLATTDSTVVKHEQDDVNMKRLQNWWIREGQYEEFEELEVPKQLATPTPNGE</sequence>
<dbReference type="GeneID" id="108865133"/>
<keyword evidence="4" id="KW-1185">Reference proteome</keyword>
<dbReference type="SUPFAM" id="SSF50249">
    <property type="entry name" value="Nucleic acid-binding proteins"/>
    <property type="match status" value="2"/>
</dbReference>
<evidence type="ECO:0000256" key="2">
    <source>
        <dbReference type="SAM" id="MobiDB-lite"/>
    </source>
</evidence>
<reference evidence="5" key="1">
    <citation type="submission" date="2025-08" db="UniProtKB">
        <authorList>
            <consortium name="RefSeq"/>
        </authorList>
    </citation>
    <scope>IDENTIFICATION</scope>
</reference>
<dbReference type="AlphaFoldDB" id="A0AAJ7SHV6"/>
<dbReference type="RefSeq" id="XP_028968953.1">
    <property type="nucleotide sequence ID" value="XM_029113120.1"/>
</dbReference>
<dbReference type="Gene3D" id="2.40.50.140">
    <property type="entry name" value="Nucleic acid-binding proteins"/>
    <property type="match status" value="2"/>
</dbReference>
<dbReference type="Pfam" id="PF16900">
    <property type="entry name" value="REPA_OB_2"/>
    <property type="match status" value="1"/>
</dbReference>
<accession>A0AAJ7SHV6</accession>
<proteinExistence type="predicted"/>
<evidence type="ECO:0000313" key="4">
    <source>
        <dbReference type="Proteomes" id="UP000694867"/>
    </source>
</evidence>
<dbReference type="KEGG" id="goe:108865133"/>
<dbReference type="InterPro" id="IPR012340">
    <property type="entry name" value="NA-bd_OB-fold"/>
</dbReference>